<evidence type="ECO:0000256" key="2">
    <source>
        <dbReference type="ARBA" id="ARBA00022525"/>
    </source>
</evidence>
<dbReference type="FunFam" id="2.20.100.10:FF:000005">
    <property type="entry name" value="ADAM metallopeptidase with thrombospondin type 1 motif 9"/>
    <property type="match status" value="7"/>
</dbReference>
<feature type="binding site" evidence="10">
    <location>
        <position position="366"/>
    </location>
    <ligand>
        <name>Zn(2+)</name>
        <dbReference type="ChEBI" id="CHEBI:29105"/>
        <note>catalytic</note>
    </ligand>
</feature>
<dbReference type="InterPro" id="IPR050439">
    <property type="entry name" value="ADAMTS_ADAMTS-like"/>
</dbReference>
<dbReference type="InterPro" id="IPR024079">
    <property type="entry name" value="MetalloPept_cat_dom_sf"/>
</dbReference>
<dbReference type="GO" id="GO:0004222">
    <property type="term" value="F:metalloendopeptidase activity"/>
    <property type="evidence" value="ECO:0007669"/>
    <property type="project" value="InterPro"/>
</dbReference>
<evidence type="ECO:0000256" key="13">
    <source>
        <dbReference type="SAM" id="SignalP"/>
    </source>
</evidence>
<comment type="caution">
    <text evidence="16">The sequence shown here is derived from an EMBL/GenBank/DDBJ whole genome shotgun (WGS) entry which is preliminary data.</text>
</comment>
<evidence type="ECO:0000256" key="7">
    <source>
        <dbReference type="ARBA" id="ARBA00023145"/>
    </source>
</evidence>
<protein>
    <submittedName>
        <fullName evidence="16">A disintegrin and metalloproteinase with thrombospondin motifs 20</fullName>
    </submittedName>
</protein>
<dbReference type="EMBL" id="JAATJV010302100">
    <property type="protein sequence ID" value="MBZ3877653.1"/>
    <property type="molecule type" value="Genomic_DNA"/>
</dbReference>
<dbReference type="Gene3D" id="2.20.100.10">
    <property type="entry name" value="Thrombospondin type-1 (TSP1) repeat"/>
    <property type="match status" value="10"/>
</dbReference>
<dbReference type="InterPro" id="IPR000884">
    <property type="entry name" value="TSP1_rpt"/>
</dbReference>
<dbReference type="InterPro" id="IPR002870">
    <property type="entry name" value="Peptidase_M12B_N"/>
</dbReference>
<dbReference type="Gene3D" id="2.60.120.830">
    <property type="match status" value="1"/>
</dbReference>
<keyword evidence="6" id="KW-0677">Repeat</keyword>
<evidence type="ECO:0000256" key="9">
    <source>
        <dbReference type="ARBA" id="ARBA00023180"/>
    </source>
</evidence>
<feature type="chain" id="PRO_5041391130" evidence="13">
    <location>
        <begin position="22"/>
        <end position="1604"/>
    </location>
</feature>
<comment type="caution">
    <text evidence="12">Lacks conserved residue(s) required for the propagation of feature annotation.</text>
</comment>
<dbReference type="SUPFAM" id="SSF55486">
    <property type="entry name" value="Metalloproteases ('zincins'), catalytic domain"/>
    <property type="match status" value="1"/>
</dbReference>
<dbReference type="GO" id="GO:0008270">
    <property type="term" value="F:zinc ion binding"/>
    <property type="evidence" value="ECO:0007669"/>
    <property type="project" value="InterPro"/>
</dbReference>
<evidence type="ECO:0000256" key="3">
    <source>
        <dbReference type="ARBA" id="ARBA00022530"/>
    </source>
</evidence>
<comment type="subcellular location">
    <subcellularLocation>
        <location evidence="1">Secreted</location>
        <location evidence="1">Extracellular space</location>
        <location evidence="1">Extracellular matrix</location>
    </subcellularLocation>
</comment>
<comment type="cofactor">
    <cofactor evidence="10">
        <name>Zn(2+)</name>
        <dbReference type="ChEBI" id="CHEBI:29105"/>
    </cofactor>
    <text evidence="10">Binds 1 zinc ion per subunit.</text>
</comment>
<dbReference type="InterPro" id="IPR012314">
    <property type="entry name" value="Pept_M12B_GON-ADAMTSs"/>
</dbReference>
<feature type="binding site" evidence="10">
    <location>
        <position position="264"/>
    </location>
    <ligand>
        <name>Ca(2+)</name>
        <dbReference type="ChEBI" id="CHEBI:29108"/>
        <label>2</label>
    </ligand>
</feature>
<keyword evidence="10" id="KW-0862">Zinc</keyword>
<feature type="binding site" evidence="10">
    <location>
        <position position="347"/>
    </location>
    <ligand>
        <name>Ca(2+)</name>
        <dbReference type="ChEBI" id="CHEBI:29108"/>
        <label>1</label>
    </ligand>
</feature>
<name>A0AA41MT20_SCICA</name>
<dbReference type="PROSITE" id="PS51046">
    <property type="entry name" value="GON"/>
    <property type="match status" value="1"/>
</dbReference>
<dbReference type="PRINTS" id="PR01857">
    <property type="entry name" value="ADAMTSFAMILY"/>
</dbReference>
<dbReference type="Pfam" id="PF05986">
    <property type="entry name" value="ADAMTS_spacer1"/>
    <property type="match status" value="1"/>
</dbReference>
<evidence type="ECO:0000313" key="17">
    <source>
        <dbReference type="Proteomes" id="UP001166674"/>
    </source>
</evidence>
<reference evidence="16" key="1">
    <citation type="submission" date="2020-03" db="EMBL/GenBank/DDBJ databases">
        <title>Studies in the Genomics of Life Span.</title>
        <authorList>
            <person name="Glass D."/>
        </authorList>
    </citation>
    <scope>NUCLEOTIDE SEQUENCE</scope>
    <source>
        <strain evidence="16">SUZIE</strain>
        <tissue evidence="16">Muscle</tissue>
    </source>
</reference>
<sequence length="1604" mass="181480">MRVAKWLTGLLYQLSLFITRSWEIHFHPRQEALVKTLASYEVVTPARVNEFGEVFPQSRHFSRKKRSFDTLEPTPFRTHYRITAYGQIFQLNLSADATFLAAGYTEVHLGTPAPGAQERSTETPDLRHCFYRGQVNARDDQTAVFSLCGGLMGTFKAHDGEYFLEPIMKADGSEHEEDHNKPHLIYRQELKSSFLQSQRPCEVSENQIKKIALRFHNYSNFNDDLSIRKERVFRYPSKNISLEDERSQLHSRNKRFLSYPRYVEVMVTADAKMVHHHGQNLQHYVLTLMSIVAAIYKDSSIGNLINIVIVKLIVIHIEQEGPVISFNAATTLRNFCLWQQTQNVLDDAHPSHHDTAVLITRFNVPHDDSFKCKEIGIKHQYHVMAPTLNYHTSPWTWSKCSQKYITEFLEPRNGGKYCVGRRMKFRSCNTDSCPKGKQDFREKQCSDFDGKHFNINGLSPNVRWLPKYSGIAIKDRCKLYCRVAGTTNFYQLKDRVADGTPCGTETNDICVQGLCRQAGCDHVLNSKAKRDKCGVCGGDNSSCRTMEGVFNSAHYGYNVVVKIPTGATNIEILQHSYSGKPEDDNYLALSDAQGNFLLNGNFVVSMSKKEINIQGAIFEYSGSNNSIERINSTDRLEEELVLQVTLVVSLRRRKIICIRRSDRMIVSDQSCDHLPHPLFVTERCNTDCELRWHIIGKSECSSHCGPGYRSLDVHCMKYSIHKGQTVPVNDHDCSDQLKPPTREPCHGDCVLPRWHYLEWSQCSRSCGGGERSRESYCVNNFGHRLADRECQELPRMILENCNEFSCPVWAASEWSECLVTCGKGSKQRQVWCQLNEDHLSDGFCNPSTKPESLRPCELHACASWQVGPWSSCTATCGLGYQIRAVKCVSELFSAVLDDRECQGASRPGDRQDCIVTPCPIIPNIGATSLPAVPMGKAAQWRHGSWTPCSVSCGRGNQARYVSCRDAHDGIADESYCAHLPRPAEISVCFSPCGEWQAGNWSPCSASCGHGKTTRQVLCINHQQPIDENYCDPEVRPLIERECNLAACPPTYSHFPSASEQPSQFPGRHFPLTHKPEDNQNQGVHLSIRGNQWRTGPWGSCSSSCAGGLQRRVVVCQDENGQSASYCDATSKPPESKHCDSGPCPRWNYGSWGECTQTCGGGIKSRFVICQFPNGQLSQEHNCEILNKPPSVIQCHMHACPDDVSWHRGPWKSCSASCGKGIKYRDVLCIDKFQGKLEEKYCSHLQKPRTHKVCRSIRCPSWKANRWKECSVTCGSGVQQRDVYCRLRGVGRVAEEMCDRSTRPYFQRQCWRQDCVQYQWTAGQWLDCTGDCEFSYQQRITYCIGIRSTKKHKLHQLWPVTYRECPVQPSSQVYKCNIRSCLQVATWKVGKWSKCSVTCGTGIMERRVECMTENGWSSNLCLKHLKPDAQRKCYVNDCKSFTTCKEIQVKSNITKDGDYNLNIKGRIIKVHCAGMHLENPKEYLSLVKGEEDNFSEVYGFRLQNPYECPFNGSRRQDCACKNDYLAAGYTVFSKIRIDLTSMQIKTTDLLFSKTVFGKAVPFATAGDCYSAARCPQDGTKVYGRCGGFCGKCVPHMTTGLPIQVI</sequence>
<gene>
    <name evidence="16" type="ORF">SUZIE_144005</name>
</gene>
<dbReference type="Pfam" id="PF01562">
    <property type="entry name" value="Pep_M12B_propep"/>
    <property type="match status" value="1"/>
</dbReference>
<organism evidence="16 17">
    <name type="scientific">Sciurus carolinensis</name>
    <name type="common">Eastern gray squirrel</name>
    <dbReference type="NCBI Taxonomy" id="30640"/>
    <lineage>
        <taxon>Eukaryota</taxon>
        <taxon>Metazoa</taxon>
        <taxon>Chordata</taxon>
        <taxon>Craniata</taxon>
        <taxon>Vertebrata</taxon>
        <taxon>Euteleostomi</taxon>
        <taxon>Mammalia</taxon>
        <taxon>Eutheria</taxon>
        <taxon>Euarchontoglires</taxon>
        <taxon>Glires</taxon>
        <taxon>Rodentia</taxon>
        <taxon>Sciuromorpha</taxon>
        <taxon>Sciuridae</taxon>
        <taxon>Sciurinae</taxon>
        <taxon>Sciurini</taxon>
        <taxon>Sciurus</taxon>
    </lineage>
</organism>
<dbReference type="InterPro" id="IPR013273">
    <property type="entry name" value="ADAMTS/ADAMTS-like"/>
</dbReference>
<feature type="signal peptide" evidence="13">
    <location>
        <begin position="1"/>
        <end position="21"/>
    </location>
</feature>
<evidence type="ECO:0000256" key="11">
    <source>
        <dbReference type="PIRSR" id="PIRSR613273-3"/>
    </source>
</evidence>
<dbReference type="InterPro" id="IPR036383">
    <property type="entry name" value="TSP1_rpt_sf"/>
</dbReference>
<keyword evidence="5 13" id="KW-0732">Signal</keyword>
<dbReference type="SMART" id="SM00209">
    <property type="entry name" value="TSP1"/>
    <property type="match status" value="11"/>
</dbReference>
<feature type="disulfide bond" evidence="11">
    <location>
        <begin position="372"/>
        <end position="400"/>
    </location>
</feature>
<feature type="domain" description="Peptidase M12B" evidence="14">
    <location>
        <begin position="261"/>
        <end position="360"/>
    </location>
</feature>
<keyword evidence="8 11" id="KW-1015">Disulfide bond</keyword>
<feature type="binding site" evidence="10">
    <location>
        <position position="347"/>
    </location>
    <ligand>
        <name>Ca(2+)</name>
        <dbReference type="ChEBI" id="CHEBI:29108"/>
        <label>2</label>
    </ligand>
</feature>
<keyword evidence="10" id="KW-0106">Calcium</keyword>
<dbReference type="GO" id="GO:0031012">
    <property type="term" value="C:extracellular matrix"/>
    <property type="evidence" value="ECO:0007669"/>
    <property type="project" value="TreeGrafter"/>
</dbReference>
<evidence type="ECO:0000313" key="16">
    <source>
        <dbReference type="EMBL" id="MBZ3877653.1"/>
    </source>
</evidence>
<evidence type="ECO:0000256" key="10">
    <source>
        <dbReference type="PIRSR" id="PIRSR613273-2"/>
    </source>
</evidence>
<keyword evidence="3" id="KW-0272">Extracellular matrix</keyword>
<dbReference type="Pfam" id="PF19030">
    <property type="entry name" value="TSP1_ADAMTS"/>
    <property type="match status" value="11"/>
</dbReference>
<feature type="binding site" evidence="10">
    <location>
        <position position="354"/>
    </location>
    <ligand>
        <name>Ca(2+)</name>
        <dbReference type="ChEBI" id="CHEBI:29108"/>
        <label>1</label>
    </ligand>
</feature>
<dbReference type="InterPro" id="IPR001590">
    <property type="entry name" value="Peptidase_M12B"/>
</dbReference>
<dbReference type="PANTHER" id="PTHR13723">
    <property type="entry name" value="ADAMTS A DISINTEGRIN AND METALLOPROTEASE WITH THROMBOSPONDIN MOTIFS PROTEASE"/>
    <property type="match status" value="1"/>
</dbReference>
<feature type="domain" description="GON" evidence="15">
    <location>
        <begin position="1439"/>
        <end position="1604"/>
    </location>
</feature>
<dbReference type="FunFam" id="2.60.120.830:FF:000001">
    <property type="entry name" value="A disintegrin and metalloproteinase with thrombospondin motifs 1"/>
    <property type="match status" value="1"/>
</dbReference>
<evidence type="ECO:0000259" key="15">
    <source>
        <dbReference type="PROSITE" id="PS51046"/>
    </source>
</evidence>
<dbReference type="PROSITE" id="PS50092">
    <property type="entry name" value="TSP1"/>
    <property type="match status" value="10"/>
</dbReference>
<dbReference type="PROSITE" id="PS50215">
    <property type="entry name" value="ADAM_MEPRO"/>
    <property type="match status" value="1"/>
</dbReference>
<dbReference type="GO" id="GO:0006508">
    <property type="term" value="P:proteolysis"/>
    <property type="evidence" value="ECO:0007669"/>
    <property type="project" value="InterPro"/>
</dbReference>
<evidence type="ECO:0000256" key="6">
    <source>
        <dbReference type="ARBA" id="ARBA00022737"/>
    </source>
</evidence>
<dbReference type="InterPro" id="IPR010294">
    <property type="entry name" value="ADAMTS_spacer1"/>
</dbReference>
<dbReference type="Gene3D" id="3.40.390.10">
    <property type="entry name" value="Collagenase (Catalytic Domain)"/>
    <property type="match status" value="2"/>
</dbReference>
<evidence type="ECO:0000256" key="4">
    <source>
        <dbReference type="ARBA" id="ARBA00022723"/>
    </source>
</evidence>
<dbReference type="PANTHER" id="PTHR13723:SF165">
    <property type="entry name" value="A DISINTEGRIN AND METALLOPROTEINASE WITH THROMBOSPONDIN MOTIFS 20"/>
    <property type="match status" value="1"/>
</dbReference>
<dbReference type="Pfam" id="PF19236">
    <property type="entry name" value="ADAMTS_CR_3"/>
    <property type="match status" value="1"/>
</dbReference>
<dbReference type="GO" id="GO:0030198">
    <property type="term" value="P:extracellular matrix organization"/>
    <property type="evidence" value="ECO:0007669"/>
    <property type="project" value="InterPro"/>
</dbReference>
<dbReference type="SUPFAM" id="SSF82895">
    <property type="entry name" value="TSP-1 type 1 repeat"/>
    <property type="match status" value="10"/>
</dbReference>
<evidence type="ECO:0000259" key="14">
    <source>
        <dbReference type="PROSITE" id="PS50215"/>
    </source>
</evidence>
<keyword evidence="17" id="KW-1185">Reference proteome</keyword>
<dbReference type="Proteomes" id="UP001166674">
    <property type="component" value="Unassembled WGS sequence"/>
</dbReference>
<proteinExistence type="predicted"/>
<keyword evidence="4 10" id="KW-0479">Metal-binding</keyword>
<accession>A0AA41MT20</accession>
<feature type="binding site" evidence="10">
    <location>
        <position position="264"/>
    </location>
    <ligand>
        <name>Ca(2+)</name>
        <dbReference type="ChEBI" id="CHEBI:29108"/>
        <label>1</label>
    </ligand>
</feature>
<dbReference type="InterPro" id="IPR045371">
    <property type="entry name" value="ADAMTS_CR_3"/>
</dbReference>
<evidence type="ECO:0000256" key="5">
    <source>
        <dbReference type="ARBA" id="ARBA00022729"/>
    </source>
</evidence>
<evidence type="ECO:0000256" key="8">
    <source>
        <dbReference type="ARBA" id="ARBA00023157"/>
    </source>
</evidence>
<evidence type="ECO:0000256" key="1">
    <source>
        <dbReference type="ARBA" id="ARBA00004498"/>
    </source>
</evidence>
<dbReference type="FunFam" id="2.20.100.10:FF:000010">
    <property type="entry name" value="ADAM metallopeptidase with thrombospondin type 1 motif 9"/>
    <property type="match status" value="2"/>
</dbReference>
<dbReference type="Pfam" id="PF01421">
    <property type="entry name" value="Reprolysin"/>
    <property type="match status" value="1"/>
</dbReference>
<evidence type="ECO:0000256" key="12">
    <source>
        <dbReference type="PROSITE-ProRule" id="PRU00276"/>
    </source>
</evidence>
<dbReference type="Pfam" id="PF08685">
    <property type="entry name" value="GON"/>
    <property type="match status" value="1"/>
</dbReference>
<keyword evidence="2" id="KW-0964">Secreted</keyword>
<keyword evidence="9" id="KW-0325">Glycoprotein</keyword>
<keyword evidence="7" id="KW-0865">Zymogen</keyword>